<evidence type="ECO:0000313" key="2">
    <source>
        <dbReference type="Proteomes" id="UP000680067"/>
    </source>
</evidence>
<dbReference type="AlphaFoldDB" id="A0A941I5U6"/>
<keyword evidence="2" id="KW-1185">Reference proteome</keyword>
<organism evidence="1 2">
    <name type="scientific">Undibacterium luofuense</name>
    <dbReference type="NCBI Taxonomy" id="2828733"/>
    <lineage>
        <taxon>Bacteria</taxon>
        <taxon>Pseudomonadati</taxon>
        <taxon>Pseudomonadota</taxon>
        <taxon>Betaproteobacteria</taxon>
        <taxon>Burkholderiales</taxon>
        <taxon>Oxalobacteraceae</taxon>
        <taxon>Undibacterium</taxon>
    </lineage>
</organism>
<comment type="caution">
    <text evidence="1">The sequence shown here is derived from an EMBL/GenBank/DDBJ whole genome shotgun (WGS) entry which is preliminary data.</text>
</comment>
<dbReference type="RefSeq" id="WP_212688457.1">
    <property type="nucleotide sequence ID" value="NZ_JAGSPN010000010.1"/>
</dbReference>
<accession>A0A941I5U6</accession>
<dbReference type="Proteomes" id="UP000680067">
    <property type="component" value="Unassembled WGS sequence"/>
</dbReference>
<evidence type="ECO:0000313" key="1">
    <source>
        <dbReference type="EMBL" id="MBR7783162.1"/>
    </source>
</evidence>
<name>A0A941I5U6_9BURK</name>
<sequence length="201" mass="21765">MSLMESCFRQHRLRMVMVATIAVTLTACQPLALVSPADPLTERAMLEYATRLQLHLGSMAELAGKPEGSYEANWRSYQEMDAQLAALITRASVYAGNTSCAVQDAVYQRLQNTFGQALPFPVKTAAQTGSSAAQACHTLLLTQVRQQLAILQQIHRDTDRCGAYSCLRPATAADAKAITDQAIRAVFVIEAAKAGHATIQP</sequence>
<gene>
    <name evidence="1" type="ORF">KDM89_13495</name>
</gene>
<dbReference type="EMBL" id="JAGSPN010000010">
    <property type="protein sequence ID" value="MBR7783162.1"/>
    <property type="molecule type" value="Genomic_DNA"/>
</dbReference>
<protein>
    <submittedName>
        <fullName evidence="1">Uncharacterized protein</fullName>
    </submittedName>
</protein>
<proteinExistence type="predicted"/>
<reference evidence="1" key="1">
    <citation type="submission" date="2021-04" db="EMBL/GenBank/DDBJ databases">
        <title>novel species isolated from subtropical streams in China.</title>
        <authorList>
            <person name="Lu H."/>
        </authorList>
    </citation>
    <scope>NUCLEOTIDE SEQUENCE</scope>
    <source>
        <strain evidence="1">LFS511W</strain>
    </source>
</reference>